<keyword evidence="3" id="KW-0210">Decarboxylase</keyword>
<dbReference type="Proteomes" id="UP000402241">
    <property type="component" value="Chromosome"/>
</dbReference>
<evidence type="ECO:0000313" key="9">
    <source>
        <dbReference type="Proteomes" id="UP000402241"/>
    </source>
</evidence>
<dbReference type="InterPro" id="IPR021115">
    <property type="entry name" value="Pyridoxal-P_BS"/>
</dbReference>
<evidence type="ECO:0000256" key="3">
    <source>
        <dbReference type="ARBA" id="ARBA00022793"/>
    </source>
</evidence>
<protein>
    <submittedName>
        <fullName evidence="8">Histidine decarboxylase</fullName>
        <ecNumber evidence="8">4.1.1.22</ecNumber>
    </submittedName>
</protein>
<comment type="similarity">
    <text evidence="2 6">Belongs to the group II decarboxylase family.</text>
</comment>
<accession>A0ABX6E2H1</accession>
<feature type="compositionally biased region" description="Low complexity" evidence="7">
    <location>
        <begin position="57"/>
        <end position="73"/>
    </location>
</feature>
<dbReference type="EC" id="4.1.1.22" evidence="8"/>
<dbReference type="Pfam" id="PF00282">
    <property type="entry name" value="Pyridoxal_deC"/>
    <property type="match status" value="1"/>
</dbReference>
<gene>
    <name evidence="8" type="ORF">GCE86_15670</name>
</gene>
<keyword evidence="5 6" id="KW-0456">Lyase</keyword>
<dbReference type="PROSITE" id="PS00392">
    <property type="entry name" value="DDC_GAD_HDC_YDC"/>
    <property type="match status" value="1"/>
</dbReference>
<name>A0ABX6E2H1_9ACTN</name>
<proteinExistence type="inferred from homology"/>
<dbReference type="NCBIfam" id="NF002748">
    <property type="entry name" value="PRK02769.1"/>
    <property type="match status" value="1"/>
</dbReference>
<evidence type="ECO:0000256" key="7">
    <source>
        <dbReference type="SAM" id="MobiDB-lite"/>
    </source>
</evidence>
<evidence type="ECO:0000256" key="5">
    <source>
        <dbReference type="ARBA" id="ARBA00023239"/>
    </source>
</evidence>
<keyword evidence="9" id="KW-1185">Reference proteome</keyword>
<feature type="compositionally biased region" description="Pro residues" evidence="7">
    <location>
        <begin position="43"/>
        <end position="53"/>
    </location>
</feature>
<evidence type="ECO:0000256" key="1">
    <source>
        <dbReference type="ARBA" id="ARBA00001933"/>
    </source>
</evidence>
<dbReference type="Gene3D" id="3.40.640.10">
    <property type="entry name" value="Type I PLP-dependent aspartate aminotransferase-like (Major domain)"/>
    <property type="match status" value="1"/>
</dbReference>
<evidence type="ECO:0000256" key="2">
    <source>
        <dbReference type="ARBA" id="ARBA00009533"/>
    </source>
</evidence>
<dbReference type="SUPFAM" id="SSF53383">
    <property type="entry name" value="PLP-dependent transferases"/>
    <property type="match status" value="1"/>
</dbReference>
<feature type="compositionally biased region" description="Low complexity" evidence="7">
    <location>
        <begin position="29"/>
        <end position="42"/>
    </location>
</feature>
<dbReference type="InterPro" id="IPR002129">
    <property type="entry name" value="PyrdxlP-dep_de-COase"/>
</dbReference>
<dbReference type="GO" id="GO:0004398">
    <property type="term" value="F:histidine decarboxylase activity"/>
    <property type="evidence" value="ECO:0007669"/>
    <property type="project" value="UniProtKB-EC"/>
</dbReference>
<evidence type="ECO:0000256" key="6">
    <source>
        <dbReference type="RuleBase" id="RU000382"/>
    </source>
</evidence>
<feature type="region of interest" description="Disordered" evidence="7">
    <location>
        <begin position="16"/>
        <end position="73"/>
    </location>
</feature>
<evidence type="ECO:0000256" key="4">
    <source>
        <dbReference type="ARBA" id="ARBA00022898"/>
    </source>
</evidence>
<comment type="cofactor">
    <cofactor evidence="1 6">
        <name>pyridoxal 5'-phosphate</name>
        <dbReference type="ChEBI" id="CHEBI:597326"/>
    </cofactor>
</comment>
<keyword evidence="4 6" id="KW-0663">Pyridoxal phosphate</keyword>
<dbReference type="PANTHER" id="PTHR46101:SF2">
    <property type="entry name" value="SERINE DECARBOXYLASE"/>
    <property type="match status" value="1"/>
</dbReference>
<sequence length="417" mass="45595">MPALRDSWSTLCAVHRDDEGAPCCQPTQAVPAPSRVPRSSSPNSPPSPRPRPPAGGRTSASRSPPTSTTARWPPLFGSLLNNIGDPWTDPAGANHTKRYEREVLDWFADLFQAPADDRWGYLTSGGTEGNLYGLYLARARLPRALVYHSAEAHYSLPKCVDILGLDSVVVRADERGEMDYDDLTRMVDRHRDRPAVVVATCGTTMTEAADDVPRIRQLLARTPVRHHLHVDGALAGVPLALADGRATLRLDATVDSISISGYKFLGTPVPCGAVLTRRTLQQQLARSGNYTGTVDTTISGSRSGHPALLLWYAIRSLGHDGLRERAERARELAAYAVQRLNEVGWPAWRHEHAFTVVFPTPPPAVTAKWVLASSAGRSHLICMPGVTREAVDDFVADVAARGNRLDALPRRRRELVR</sequence>
<dbReference type="PANTHER" id="PTHR46101">
    <property type="match status" value="1"/>
</dbReference>
<organism evidence="8 9">
    <name type="scientific">Micromonospora terminaliae</name>
    <dbReference type="NCBI Taxonomy" id="1914461"/>
    <lineage>
        <taxon>Bacteria</taxon>
        <taxon>Bacillati</taxon>
        <taxon>Actinomycetota</taxon>
        <taxon>Actinomycetes</taxon>
        <taxon>Micromonosporales</taxon>
        <taxon>Micromonosporaceae</taxon>
        <taxon>Micromonospora</taxon>
    </lineage>
</organism>
<dbReference type="InterPro" id="IPR051151">
    <property type="entry name" value="Group_II_Decarboxylase"/>
</dbReference>
<reference evidence="8 9" key="1">
    <citation type="submission" date="2019-10" db="EMBL/GenBank/DDBJ databases">
        <title>Genome Sequence of Micromonospora terminaliae DSM 101760.</title>
        <authorList>
            <person name="Guo L."/>
        </authorList>
    </citation>
    <scope>NUCLEOTIDE SEQUENCE [LARGE SCALE GENOMIC DNA]</scope>
    <source>
        <strain evidence="8 9">DSM 101760</strain>
    </source>
</reference>
<evidence type="ECO:0000313" key="8">
    <source>
        <dbReference type="EMBL" id="QGL48337.1"/>
    </source>
</evidence>
<dbReference type="EMBL" id="CP045309">
    <property type="protein sequence ID" value="QGL48337.1"/>
    <property type="molecule type" value="Genomic_DNA"/>
</dbReference>
<dbReference type="InterPro" id="IPR015421">
    <property type="entry name" value="PyrdxlP-dep_Trfase_major"/>
</dbReference>
<dbReference type="InterPro" id="IPR015424">
    <property type="entry name" value="PyrdxlP-dep_Trfase"/>
</dbReference>